<sequence length="256" mass="28390">MEDNRICKKTGLVLTAGPVSAFRIARESLGPFDPPVREGDDVGAWSRYDTLGRTIYASSDKLTAYMEVLAYYRTVAMEQKRALQPAADAMGVPLCDYWKQIVEEWDALGTMKASWLPTAFREGRELYTISFPEGWWVDITKMETIAALNKLAEEIDGLPEELTLGHLTGNDREITTAIATLLRTKIELDDGTVPLGIEFGTKHGQPAGGGGTCWAYWMRQLDVGFDEPAVCTNSESIELDDSAYKSALAYCKIKSR</sequence>
<evidence type="ECO:0000313" key="2">
    <source>
        <dbReference type="Proteomes" id="UP000244978"/>
    </source>
</evidence>
<proteinExistence type="predicted"/>
<evidence type="ECO:0000313" key="1">
    <source>
        <dbReference type="EMBL" id="PWB97547.1"/>
    </source>
</evidence>
<protein>
    <recommendedName>
        <fullName evidence="3">RES domain-containing protein</fullName>
    </recommendedName>
</protein>
<dbReference type="AlphaFoldDB" id="A0A2U1T110"/>
<comment type="caution">
    <text evidence="1">The sequence shown here is derived from an EMBL/GenBank/DDBJ whole genome shotgun (WGS) entry which is preliminary data.</text>
</comment>
<name>A0A2U1T110_9MICO</name>
<reference evidence="2" key="1">
    <citation type="submission" date="2018-04" db="EMBL/GenBank/DDBJ databases">
        <authorList>
            <person name="Liu S."/>
            <person name="Wang Z."/>
            <person name="Li J."/>
        </authorList>
    </citation>
    <scope>NUCLEOTIDE SEQUENCE [LARGE SCALE GENOMIC DNA]</scope>
    <source>
        <strain evidence="2">S1194</strain>
    </source>
</reference>
<keyword evidence="2" id="KW-1185">Reference proteome</keyword>
<dbReference type="Proteomes" id="UP000244978">
    <property type="component" value="Unassembled WGS sequence"/>
</dbReference>
<evidence type="ECO:0008006" key="3">
    <source>
        <dbReference type="Google" id="ProtNLM"/>
    </source>
</evidence>
<dbReference type="EMBL" id="QEEX01000001">
    <property type="protein sequence ID" value="PWB97547.1"/>
    <property type="molecule type" value="Genomic_DNA"/>
</dbReference>
<gene>
    <name evidence="1" type="ORF">DF220_06680</name>
</gene>
<dbReference type="RefSeq" id="WP_108997472.1">
    <property type="nucleotide sequence ID" value="NZ_QEEX01000001.1"/>
</dbReference>
<organism evidence="1 2">
    <name type="scientific">Homoserinimonas hongtaonis</name>
    <dbReference type="NCBI Taxonomy" id="2079791"/>
    <lineage>
        <taxon>Bacteria</taxon>
        <taxon>Bacillati</taxon>
        <taxon>Actinomycetota</taxon>
        <taxon>Actinomycetes</taxon>
        <taxon>Micrococcales</taxon>
        <taxon>Microbacteriaceae</taxon>
        <taxon>Homoserinimonas</taxon>
    </lineage>
</organism>
<accession>A0A2U1T110</accession>